<feature type="coiled-coil region" evidence="1">
    <location>
        <begin position="153"/>
        <end position="187"/>
    </location>
</feature>
<dbReference type="AlphaFoldDB" id="A0A803NZM6"/>
<dbReference type="EnsemblPlants" id="evm.model.02.3002">
    <property type="protein sequence ID" value="cds.evm.model.02.3002"/>
    <property type="gene ID" value="evm.TU.02.3002"/>
</dbReference>
<proteinExistence type="predicted"/>
<dbReference type="OMA" id="RRAQWIS"/>
<gene>
    <name evidence="3" type="primary">LOC115707766</name>
</gene>
<reference evidence="3" key="1">
    <citation type="submission" date="2018-11" db="EMBL/GenBank/DDBJ databases">
        <authorList>
            <person name="Grassa J C."/>
        </authorList>
    </citation>
    <scope>NUCLEOTIDE SEQUENCE [LARGE SCALE GENOMIC DNA]</scope>
</reference>
<evidence type="ECO:0000313" key="4">
    <source>
        <dbReference type="Proteomes" id="UP000596661"/>
    </source>
</evidence>
<feature type="region of interest" description="Disordered" evidence="2">
    <location>
        <begin position="480"/>
        <end position="539"/>
    </location>
</feature>
<evidence type="ECO:0000313" key="3">
    <source>
        <dbReference type="EnsemblPlants" id="cds.evm.model.02.3002"/>
    </source>
</evidence>
<dbReference type="PANTHER" id="PTHR31071:SF51">
    <property type="entry name" value="F11F12.2-LIKE PROTEIN"/>
    <property type="match status" value="1"/>
</dbReference>
<dbReference type="PANTHER" id="PTHR31071">
    <property type="entry name" value="GB|AAF24581.1"/>
    <property type="match status" value="1"/>
</dbReference>
<dbReference type="OrthoDB" id="1927957at2759"/>
<evidence type="ECO:0000256" key="1">
    <source>
        <dbReference type="SAM" id="Coils"/>
    </source>
</evidence>
<organism evidence="3 4">
    <name type="scientific">Cannabis sativa</name>
    <name type="common">Hemp</name>
    <name type="synonym">Marijuana</name>
    <dbReference type="NCBI Taxonomy" id="3483"/>
    <lineage>
        <taxon>Eukaryota</taxon>
        <taxon>Viridiplantae</taxon>
        <taxon>Streptophyta</taxon>
        <taxon>Embryophyta</taxon>
        <taxon>Tracheophyta</taxon>
        <taxon>Spermatophyta</taxon>
        <taxon>Magnoliopsida</taxon>
        <taxon>eudicotyledons</taxon>
        <taxon>Gunneridae</taxon>
        <taxon>Pentapetalae</taxon>
        <taxon>rosids</taxon>
        <taxon>fabids</taxon>
        <taxon>Rosales</taxon>
        <taxon>Cannabaceae</taxon>
        <taxon>Cannabis</taxon>
    </lineage>
</organism>
<feature type="coiled-coil region" evidence="1">
    <location>
        <begin position="242"/>
        <end position="297"/>
    </location>
</feature>
<accession>A0A803NZM6</accession>
<protein>
    <submittedName>
        <fullName evidence="3">Uncharacterized protein</fullName>
    </submittedName>
</protein>
<dbReference type="EMBL" id="UZAU01000241">
    <property type="status" value="NOT_ANNOTATED_CDS"/>
    <property type="molecule type" value="Genomic_DNA"/>
</dbReference>
<keyword evidence="4" id="KW-1185">Reference proteome</keyword>
<feature type="region of interest" description="Disordered" evidence="2">
    <location>
        <begin position="1"/>
        <end position="30"/>
    </location>
</feature>
<sequence length="600" mass="68139">MTQPDPHSAWPSSRQLLHRRNNRSNSRRRILRTAPSTPLIPWNFRRGSSSSSPPPKAVLRFSARKLAASLWHLHFKEFSFGAFTDKSLFTPPTRDRRSSGPLLESSLPYSNCVLKTKNGSNGRCSKTSSGVYYILSNQKNDHKQKKSSGVSIISALQTEVSQCRSRIRELEAKKLSLKKKVKKLLSKIQEERIPWQRIEHHKTCAVIGDLMSELAKERKSRQRMEIVNAKLVNQLAEIKLSADQLIGDYEEERRNRELAEEVCDKLTERIGEDKAEVEKLKMEYVKGREDLEEERKMLQLADVWREERVQMKLVDAKLALGEKFEVMNSLILEFESFLRSACGSLNEMELREAERILKAAVRSLSIQDQLEEFSYVPPKSNDIYSIMEELQECYANEEKAGHCSSPNEINGCNKNLVQLYMNCLSDYNSVIDEGKTRSCASISCTKDKCSSHSLETLNSSLTRANHSRIGSNEDAVKLCSPSSVSRKKSKRNSSSIAKTLRSAQIHKSVSGDEGDRRVSNGTMPCAKLRSSPTRGEPKRRAQWISAKLVNPHITRGMKGRIEWPQSQAIQNNVVKTKLPLTEATIESQKSQLRHILKPKV</sequence>
<dbReference type="Gramene" id="evm.model.02.3002">
    <property type="protein sequence ID" value="cds.evm.model.02.3002"/>
    <property type="gene ID" value="evm.TU.02.3002"/>
</dbReference>
<feature type="compositionally biased region" description="Basic residues" evidence="2">
    <location>
        <begin position="16"/>
        <end position="30"/>
    </location>
</feature>
<reference evidence="3" key="2">
    <citation type="submission" date="2021-03" db="UniProtKB">
        <authorList>
            <consortium name="EnsemblPlants"/>
        </authorList>
    </citation>
    <scope>IDENTIFICATION</scope>
</reference>
<dbReference type="Proteomes" id="UP000596661">
    <property type="component" value="Chromosome 2"/>
</dbReference>
<name>A0A803NZM6_CANSA</name>
<evidence type="ECO:0000256" key="2">
    <source>
        <dbReference type="SAM" id="MobiDB-lite"/>
    </source>
</evidence>
<keyword evidence="1" id="KW-0175">Coiled coil</keyword>
<dbReference type="InterPro" id="IPR043424">
    <property type="entry name" value="BLT-like"/>
</dbReference>
<feature type="compositionally biased region" description="Basic and acidic residues" evidence="2">
    <location>
        <begin position="509"/>
        <end position="518"/>
    </location>
</feature>